<evidence type="ECO:0000256" key="4">
    <source>
        <dbReference type="RuleBase" id="RU000363"/>
    </source>
</evidence>
<evidence type="ECO:0000313" key="6">
    <source>
        <dbReference type="EMBL" id="SFB49849.1"/>
    </source>
</evidence>
<protein>
    <submittedName>
        <fullName evidence="6">NAD(P)-dependent dehydrogenase, short-chain alcohol dehydrogenase family</fullName>
    </submittedName>
</protein>
<feature type="domain" description="Ketoreductase" evidence="5">
    <location>
        <begin position="18"/>
        <end position="202"/>
    </location>
</feature>
<dbReference type="Proteomes" id="UP000243799">
    <property type="component" value="Unassembled WGS sequence"/>
</dbReference>
<dbReference type="PANTHER" id="PTHR43618:SF8">
    <property type="entry name" value="7ALPHA-HYDROXYSTEROID DEHYDROGENASE"/>
    <property type="match status" value="1"/>
</dbReference>
<dbReference type="AlphaFoldDB" id="A0A1I1BHJ2"/>
<dbReference type="SMART" id="SM00822">
    <property type="entry name" value="PKS_KR"/>
    <property type="match status" value="1"/>
</dbReference>
<dbReference type="InterPro" id="IPR052178">
    <property type="entry name" value="Sec_Metab_Biosynth_SDR"/>
</dbReference>
<proteinExistence type="inferred from homology"/>
<name>A0A1I1BHJ2_9PSEU</name>
<evidence type="ECO:0000256" key="2">
    <source>
        <dbReference type="ARBA" id="ARBA00022857"/>
    </source>
</evidence>
<keyword evidence="2" id="KW-0521">NADP</keyword>
<evidence type="ECO:0000256" key="1">
    <source>
        <dbReference type="ARBA" id="ARBA00006484"/>
    </source>
</evidence>
<dbReference type="Gene3D" id="3.40.50.720">
    <property type="entry name" value="NAD(P)-binding Rossmann-like Domain"/>
    <property type="match status" value="1"/>
</dbReference>
<dbReference type="InterPro" id="IPR020904">
    <property type="entry name" value="Sc_DH/Rdtase_CS"/>
</dbReference>
<organism evidence="6 7">
    <name type="scientific">Amycolatopsis marina</name>
    <dbReference type="NCBI Taxonomy" id="490629"/>
    <lineage>
        <taxon>Bacteria</taxon>
        <taxon>Bacillati</taxon>
        <taxon>Actinomycetota</taxon>
        <taxon>Actinomycetes</taxon>
        <taxon>Pseudonocardiales</taxon>
        <taxon>Pseudonocardiaceae</taxon>
        <taxon>Amycolatopsis</taxon>
    </lineage>
</organism>
<dbReference type="PRINTS" id="PR00080">
    <property type="entry name" value="SDRFAMILY"/>
</dbReference>
<reference evidence="7" key="1">
    <citation type="submission" date="2016-10" db="EMBL/GenBank/DDBJ databases">
        <authorList>
            <person name="Varghese N."/>
            <person name="Submissions S."/>
        </authorList>
    </citation>
    <scope>NUCLEOTIDE SEQUENCE [LARGE SCALE GENOMIC DNA]</scope>
    <source>
        <strain evidence="7">CGMCC 4.3568</strain>
    </source>
</reference>
<dbReference type="FunFam" id="3.40.50.720:FF:000084">
    <property type="entry name" value="Short-chain dehydrogenase reductase"/>
    <property type="match status" value="1"/>
</dbReference>
<dbReference type="PROSITE" id="PS00061">
    <property type="entry name" value="ADH_SHORT"/>
    <property type="match status" value="1"/>
</dbReference>
<dbReference type="GO" id="GO:0016491">
    <property type="term" value="F:oxidoreductase activity"/>
    <property type="evidence" value="ECO:0007669"/>
    <property type="project" value="UniProtKB-KW"/>
</dbReference>
<dbReference type="InterPro" id="IPR036291">
    <property type="entry name" value="NAD(P)-bd_dom_sf"/>
</dbReference>
<sequence>MSVASTEFTTGLFDVAGKTAVVTGGTSGIGLMIAEGLVRAGARVVVSSRKPQACADTADQLSRFGQCSGVPADVSTPEGVAVLKHAVTEIFDGRLDILVNNAGATWGAPLEEFPDAAWDKLVNLNLTGVFRLTVALLDALRTGASAADPARVINIGSIAGIRVTSMENYAYSATKAAVHMLTRHLASRLSTESVTVNAIAPGYFESRMSAFVFNDPDAKQALDQFIPMGRTGGTADITGVVQFLSSRAGAYLTGALIPLDGGVVDCT</sequence>
<dbReference type="EMBL" id="FOKG01000014">
    <property type="protein sequence ID" value="SFB49849.1"/>
    <property type="molecule type" value="Genomic_DNA"/>
</dbReference>
<dbReference type="STRING" id="490629.SAMN05216266_114110"/>
<dbReference type="SUPFAM" id="SSF51735">
    <property type="entry name" value="NAD(P)-binding Rossmann-fold domains"/>
    <property type="match status" value="1"/>
</dbReference>
<dbReference type="Pfam" id="PF00106">
    <property type="entry name" value="adh_short"/>
    <property type="match status" value="1"/>
</dbReference>
<keyword evidence="7" id="KW-1185">Reference proteome</keyword>
<keyword evidence="3" id="KW-0560">Oxidoreductase</keyword>
<dbReference type="InterPro" id="IPR057326">
    <property type="entry name" value="KR_dom"/>
</dbReference>
<evidence type="ECO:0000256" key="3">
    <source>
        <dbReference type="ARBA" id="ARBA00023002"/>
    </source>
</evidence>
<dbReference type="PRINTS" id="PR00081">
    <property type="entry name" value="GDHRDH"/>
</dbReference>
<evidence type="ECO:0000313" key="7">
    <source>
        <dbReference type="Proteomes" id="UP000243799"/>
    </source>
</evidence>
<accession>A0A1I1BHJ2</accession>
<comment type="similarity">
    <text evidence="1 4">Belongs to the short-chain dehydrogenases/reductases (SDR) family.</text>
</comment>
<dbReference type="PANTHER" id="PTHR43618">
    <property type="entry name" value="7-ALPHA-HYDROXYSTEROID DEHYDROGENASE"/>
    <property type="match status" value="1"/>
</dbReference>
<dbReference type="OrthoDB" id="286404at2"/>
<dbReference type="RefSeq" id="WP_091675243.1">
    <property type="nucleotide sequence ID" value="NZ_FOKG01000014.1"/>
</dbReference>
<dbReference type="InterPro" id="IPR002347">
    <property type="entry name" value="SDR_fam"/>
</dbReference>
<evidence type="ECO:0000259" key="5">
    <source>
        <dbReference type="SMART" id="SM00822"/>
    </source>
</evidence>
<gene>
    <name evidence="6" type="ORF">SAMN05216266_114110</name>
</gene>